<evidence type="ECO:0000256" key="2">
    <source>
        <dbReference type="SAM" id="Phobius"/>
    </source>
</evidence>
<feature type="transmembrane region" description="Helical" evidence="2">
    <location>
        <begin position="802"/>
        <end position="827"/>
    </location>
</feature>
<reference evidence="3" key="2">
    <citation type="submission" date="2021-04" db="EMBL/GenBank/DDBJ databases">
        <authorList>
            <person name="Podell S."/>
        </authorList>
    </citation>
    <scope>NUCLEOTIDE SEQUENCE</scope>
    <source>
        <strain evidence="3">Hildebrandi</strain>
    </source>
</reference>
<keyword evidence="2" id="KW-0812">Transmembrane</keyword>
<organism evidence="3 4">
    <name type="scientific">Nitzschia inconspicua</name>
    <dbReference type="NCBI Taxonomy" id="303405"/>
    <lineage>
        <taxon>Eukaryota</taxon>
        <taxon>Sar</taxon>
        <taxon>Stramenopiles</taxon>
        <taxon>Ochrophyta</taxon>
        <taxon>Bacillariophyta</taxon>
        <taxon>Bacillariophyceae</taxon>
        <taxon>Bacillariophycidae</taxon>
        <taxon>Bacillariales</taxon>
        <taxon>Bacillariaceae</taxon>
        <taxon>Nitzschia</taxon>
    </lineage>
</organism>
<evidence type="ECO:0000313" key="3">
    <source>
        <dbReference type="EMBL" id="KAG7340327.1"/>
    </source>
</evidence>
<name>A0A9K3KB67_9STRA</name>
<dbReference type="OrthoDB" id="53230at2759"/>
<dbReference type="AlphaFoldDB" id="A0A9K3KB67"/>
<keyword evidence="2" id="KW-1133">Transmembrane helix</keyword>
<evidence type="ECO:0000256" key="1">
    <source>
        <dbReference type="SAM" id="MobiDB-lite"/>
    </source>
</evidence>
<comment type="caution">
    <text evidence="3">The sequence shown here is derived from an EMBL/GenBank/DDBJ whole genome shotgun (WGS) entry which is preliminary data.</text>
</comment>
<proteinExistence type="predicted"/>
<evidence type="ECO:0000313" key="4">
    <source>
        <dbReference type="Proteomes" id="UP000693970"/>
    </source>
</evidence>
<feature type="compositionally biased region" description="Basic and acidic residues" evidence="1">
    <location>
        <begin position="459"/>
        <end position="495"/>
    </location>
</feature>
<dbReference type="EMBL" id="JAGRRH010000027">
    <property type="protein sequence ID" value="KAG7340327.1"/>
    <property type="molecule type" value="Genomic_DNA"/>
</dbReference>
<accession>A0A9K3KB67</accession>
<keyword evidence="4" id="KW-1185">Reference proteome</keyword>
<feature type="region of interest" description="Disordered" evidence="1">
    <location>
        <begin position="123"/>
        <end position="142"/>
    </location>
</feature>
<protein>
    <submittedName>
        <fullName evidence="3">Uncharacterized protein</fullName>
    </submittedName>
</protein>
<feature type="region of interest" description="Disordered" evidence="1">
    <location>
        <begin position="428"/>
        <end position="508"/>
    </location>
</feature>
<feature type="compositionally biased region" description="Polar residues" evidence="1">
    <location>
        <begin position="123"/>
        <end position="136"/>
    </location>
</feature>
<reference evidence="3" key="1">
    <citation type="journal article" date="2021" name="Sci. Rep.">
        <title>Diploid genomic architecture of Nitzschia inconspicua, an elite biomass production diatom.</title>
        <authorList>
            <person name="Oliver A."/>
            <person name="Podell S."/>
            <person name="Pinowska A."/>
            <person name="Traller J.C."/>
            <person name="Smith S.R."/>
            <person name="McClure R."/>
            <person name="Beliaev A."/>
            <person name="Bohutskyi P."/>
            <person name="Hill E.A."/>
            <person name="Rabines A."/>
            <person name="Zheng H."/>
            <person name="Allen L.Z."/>
            <person name="Kuo A."/>
            <person name="Grigoriev I.V."/>
            <person name="Allen A.E."/>
            <person name="Hazlebeck D."/>
            <person name="Allen E.E."/>
        </authorList>
    </citation>
    <scope>NUCLEOTIDE SEQUENCE</scope>
    <source>
        <strain evidence="3">Hildebrandi</strain>
    </source>
</reference>
<keyword evidence="2" id="KW-0472">Membrane</keyword>
<dbReference type="Proteomes" id="UP000693970">
    <property type="component" value="Unassembled WGS sequence"/>
</dbReference>
<sequence>MVATKAQQKDALKHILENVFAEEANGPIARALSAASIQTVLDMTAMRYDDIYELNYIGDDSTTVIDLPKYKCSLILLFASYLSWLDRAGRPVEPEPDGWITITHEDFSRYRITPDALFFMNNGAKSSPTTQPSNKHSTPDPVEHFKRGIKRDVAQFRNLKDDALWDSWNAHTLATAQAQDVAEVLDPTYVPPPTEVGLFQQKRLYMYSVLLNCLDTDQGQTVIRTHAATSDAQKAYADMREYCLRSAKAELNAADHLAYITNAKLGNGQWRGTAESFILNWQDRLRKHTDTLKDKSAALHDTTKLALLQNAVSLIPQLNDVKLRADQYNSATKQATTYAEYVAFLVTASQQYDRTNSQAVQPSRQKVYLHEAHDHQHDTLATVQAYNIDTMISPNDEQDVPIYAYQTHTGSSTRLRDTTWSQLKPNDRRTWNHLSTDGKLTILSDRPSDPSPPPFRPGEATHFERKVNHEGIADTEETNERPNEKDKKMHPEDLQHMLPSPTPTDKTQDETVINGIRYRRCSCHETTSYRADTASRGKKETDLVDRGANGGIAGENLRVIEQTGRTVNVAGIDNHQLIDIPIVTAGGVTQSHKGPVITIFHQYACTGRGKSVHSSAQLEWYKNTVDDKAKANGGMQRIITPDGYIIPISIRGGLAYIPMRTFTDKEFETLPHVIMTSDKEWDPSILDGEVDIESEEWFDTVITIPTEEVVNNKRFDKFFDKGFVNTFENNIRARGAMYKLINDSARPEVQGNVKDIIRSLSVQKWQWEAHPRRRNPTKGKAQNMKRTTNGIMGRTVTPASCWLLTVLYVRFLLNLLVFSVLTTYILVGRMTCSTHDTSPLLWFRWYKPVCYTMRKFTFTLNPKETLGRFVRIAEHVGNTIQPDARQHRQHMMLSIHHVRGAMATMLLQSYHYVTNINPAGIFKKHRNYSDACDDYIPNFTGWLPPPTSLQIMGLMAQSAVIE</sequence>
<gene>
    <name evidence="3" type="ORF">IV203_023870</name>
</gene>